<dbReference type="RefSeq" id="WP_091318241.1">
    <property type="nucleotide sequence ID" value="NZ_FNSO01000004.1"/>
</dbReference>
<dbReference type="Pfam" id="PF00248">
    <property type="entry name" value="Aldo_ket_red"/>
    <property type="match status" value="1"/>
</dbReference>
<dbReference type="Gene3D" id="3.20.20.100">
    <property type="entry name" value="NADP-dependent oxidoreductase domain"/>
    <property type="match status" value="1"/>
</dbReference>
<accession>A0A1H5CLZ1</accession>
<dbReference type="InterPro" id="IPR050523">
    <property type="entry name" value="AKR_Detox_Biosynth"/>
</dbReference>
<dbReference type="OrthoDB" id="9768793at2"/>
<organism evidence="2 3">
    <name type="scientific">Amycolatopsis tolypomycina</name>
    <dbReference type="NCBI Taxonomy" id="208445"/>
    <lineage>
        <taxon>Bacteria</taxon>
        <taxon>Bacillati</taxon>
        <taxon>Actinomycetota</taxon>
        <taxon>Actinomycetes</taxon>
        <taxon>Pseudonocardiales</taxon>
        <taxon>Pseudonocardiaceae</taxon>
        <taxon>Amycolatopsis</taxon>
    </lineage>
</organism>
<feature type="domain" description="NADP-dependent oxidoreductase" evidence="1">
    <location>
        <begin position="16"/>
        <end position="330"/>
    </location>
</feature>
<evidence type="ECO:0000313" key="3">
    <source>
        <dbReference type="Proteomes" id="UP000199622"/>
    </source>
</evidence>
<dbReference type="STRING" id="208445.SAMN04489727_8864"/>
<dbReference type="Proteomes" id="UP000199622">
    <property type="component" value="Unassembled WGS sequence"/>
</dbReference>
<dbReference type="PANTHER" id="PTHR43364:SF6">
    <property type="entry name" value="OXIDOREDUCTASE-RELATED"/>
    <property type="match status" value="1"/>
</dbReference>
<dbReference type="SUPFAM" id="SSF51430">
    <property type="entry name" value="NAD(P)-linked oxidoreductase"/>
    <property type="match status" value="1"/>
</dbReference>
<proteinExistence type="predicted"/>
<sequence>MKKVELGRTGQYVSQVSLGCMTMGTSTDEPASARILDAYLDAGGDFLDTANCYAWWVGEEFSGGESEALLGRLLRGRRDRVFLATKVAAGITDLPAARAASRPDGSTDWAARERTYEGASAAVIEREAEASLRRLGTDHIDLYYIHVDDPATPLEETLSALDSLVRSGKVRYIGWSNVRTWRLERIRTLALANGWASPVAVQVQHSYLRPAGPDVPSIAGGELLDWLARHPDVSLAAYSSLLRGIYDDAAYRESTPIWRSYAGPDSEARLAAVAKVASALGATGNQVALAWLLRKGAIPLIGPRTWAHYESIAPAFTLELPDELVSLLDNA</sequence>
<dbReference type="GO" id="GO:0005829">
    <property type="term" value="C:cytosol"/>
    <property type="evidence" value="ECO:0007669"/>
    <property type="project" value="TreeGrafter"/>
</dbReference>
<dbReference type="InterPro" id="IPR023210">
    <property type="entry name" value="NADP_OxRdtase_dom"/>
</dbReference>
<name>A0A1H5CLZ1_9PSEU</name>
<protein>
    <submittedName>
        <fullName evidence="2">Predicted oxidoreductase</fullName>
    </submittedName>
</protein>
<dbReference type="InterPro" id="IPR036812">
    <property type="entry name" value="NAD(P)_OxRdtase_dom_sf"/>
</dbReference>
<keyword evidence="3" id="KW-1185">Reference proteome</keyword>
<reference evidence="3" key="1">
    <citation type="submission" date="2016-10" db="EMBL/GenBank/DDBJ databases">
        <authorList>
            <person name="Varghese N."/>
            <person name="Submissions S."/>
        </authorList>
    </citation>
    <scope>NUCLEOTIDE SEQUENCE [LARGE SCALE GENOMIC DNA]</scope>
    <source>
        <strain evidence="3">DSM 44544</strain>
    </source>
</reference>
<evidence type="ECO:0000313" key="2">
    <source>
        <dbReference type="EMBL" id="SED67789.1"/>
    </source>
</evidence>
<dbReference type="EMBL" id="FNSO01000004">
    <property type="protein sequence ID" value="SED67789.1"/>
    <property type="molecule type" value="Genomic_DNA"/>
</dbReference>
<gene>
    <name evidence="2" type="ORF">SAMN04489727_8864</name>
</gene>
<dbReference type="PROSITE" id="PS51257">
    <property type="entry name" value="PROKAR_LIPOPROTEIN"/>
    <property type="match status" value="1"/>
</dbReference>
<evidence type="ECO:0000259" key="1">
    <source>
        <dbReference type="Pfam" id="PF00248"/>
    </source>
</evidence>
<dbReference type="PANTHER" id="PTHR43364">
    <property type="entry name" value="NADH-SPECIFIC METHYLGLYOXAL REDUCTASE-RELATED"/>
    <property type="match status" value="1"/>
</dbReference>
<dbReference type="AlphaFoldDB" id="A0A1H5CLZ1"/>